<keyword evidence="6 10" id="KW-0472">Membrane</keyword>
<keyword evidence="4 9" id="KW-0812">Transmembrane</keyword>
<dbReference type="InterPro" id="IPR037185">
    <property type="entry name" value="EmrE-like"/>
</dbReference>
<feature type="transmembrane region" description="Helical" evidence="10">
    <location>
        <begin position="86"/>
        <end position="105"/>
    </location>
</feature>
<dbReference type="GO" id="GO:1990961">
    <property type="term" value="P:xenobiotic detoxification by transmembrane export across the plasma membrane"/>
    <property type="evidence" value="ECO:0007669"/>
    <property type="project" value="UniProtKB-ARBA"/>
</dbReference>
<dbReference type="PANTHER" id="PTHR30561:SF0">
    <property type="entry name" value="GUANIDINIUM EXPORTER"/>
    <property type="match status" value="1"/>
</dbReference>
<proteinExistence type="inferred from homology"/>
<dbReference type="SUPFAM" id="SSF103481">
    <property type="entry name" value="Multidrug resistance efflux transporter EmrE"/>
    <property type="match status" value="1"/>
</dbReference>
<evidence type="ECO:0000256" key="5">
    <source>
        <dbReference type="ARBA" id="ARBA00022989"/>
    </source>
</evidence>
<reference evidence="12" key="1">
    <citation type="journal article" date="2023" name="Int. J. Syst. Evol. Microbiol.">
        <title>Mesoterricola silvestris gen. nov., sp. nov., Mesoterricola sediminis sp. nov., Geothrix oryzae sp. nov., Geothrix edaphica sp. nov., Geothrix rubra sp. nov., and Geothrix limicola sp. nov., six novel members of Acidobacteriota isolated from soils.</title>
        <authorList>
            <person name="Itoh H."/>
            <person name="Sugisawa Y."/>
            <person name="Mise K."/>
            <person name="Xu Z."/>
            <person name="Kuniyasu M."/>
            <person name="Ushijima N."/>
            <person name="Kawano K."/>
            <person name="Kobayashi E."/>
            <person name="Shiratori Y."/>
            <person name="Masuda Y."/>
            <person name="Senoo K."/>
        </authorList>
    </citation>
    <scope>NUCLEOTIDE SEQUENCE [LARGE SCALE GENOMIC DNA]</scope>
    <source>
        <strain evidence="12">W79</strain>
    </source>
</reference>
<evidence type="ECO:0000256" key="3">
    <source>
        <dbReference type="ARBA" id="ARBA00022475"/>
    </source>
</evidence>
<dbReference type="KEGG" id="msil:METEAL_28710"/>
<keyword evidence="5 10" id="KW-1133">Transmembrane helix</keyword>
<dbReference type="PANTHER" id="PTHR30561">
    <property type="entry name" value="SMR FAMILY PROTON-DEPENDENT DRUG EFFLUX TRANSPORTER SUGE"/>
    <property type="match status" value="1"/>
</dbReference>
<comment type="similarity">
    <text evidence="7">Belongs to the drug/metabolite transporter (DMT) superfamily. Small multidrug resistance (SMR) (TC 2.A.7.1) family. Gdx/SugE subfamily.</text>
</comment>
<keyword evidence="12" id="KW-1185">Reference proteome</keyword>
<organism evidence="11 12">
    <name type="scientific">Mesoterricola silvestris</name>
    <dbReference type="NCBI Taxonomy" id="2927979"/>
    <lineage>
        <taxon>Bacteria</taxon>
        <taxon>Pseudomonadati</taxon>
        <taxon>Acidobacteriota</taxon>
        <taxon>Holophagae</taxon>
        <taxon>Holophagales</taxon>
        <taxon>Holophagaceae</taxon>
        <taxon>Mesoterricola</taxon>
    </lineage>
</organism>
<dbReference type="AlphaFoldDB" id="A0AA48GTE4"/>
<feature type="transmembrane region" description="Helical" evidence="10">
    <location>
        <begin position="31"/>
        <end position="50"/>
    </location>
</feature>
<dbReference type="GO" id="GO:0005886">
    <property type="term" value="C:plasma membrane"/>
    <property type="evidence" value="ECO:0007669"/>
    <property type="project" value="UniProtKB-SubCell"/>
</dbReference>
<evidence type="ECO:0000256" key="6">
    <source>
        <dbReference type="ARBA" id="ARBA00023136"/>
    </source>
</evidence>
<protein>
    <recommendedName>
        <fullName evidence="8">Guanidinium exporter</fullName>
    </recommendedName>
</protein>
<dbReference type="RefSeq" id="WP_316412367.1">
    <property type="nucleotide sequence ID" value="NZ_AP027080.1"/>
</dbReference>
<evidence type="ECO:0000256" key="2">
    <source>
        <dbReference type="ARBA" id="ARBA00022448"/>
    </source>
</evidence>
<evidence type="ECO:0000256" key="1">
    <source>
        <dbReference type="ARBA" id="ARBA00004651"/>
    </source>
</evidence>
<evidence type="ECO:0000256" key="10">
    <source>
        <dbReference type="SAM" id="Phobius"/>
    </source>
</evidence>
<dbReference type="Gene3D" id="1.10.3730.20">
    <property type="match status" value="1"/>
</dbReference>
<comment type="subcellular location">
    <subcellularLocation>
        <location evidence="1 9">Cell membrane</location>
        <topology evidence="1 9">Multi-pass membrane protein</topology>
    </subcellularLocation>
</comment>
<dbReference type="InterPro" id="IPR045324">
    <property type="entry name" value="Small_multidrug_res"/>
</dbReference>
<evidence type="ECO:0000313" key="11">
    <source>
        <dbReference type="EMBL" id="BDU73697.1"/>
    </source>
</evidence>
<keyword evidence="2" id="KW-0813">Transport</keyword>
<evidence type="ECO:0000313" key="12">
    <source>
        <dbReference type="Proteomes" id="UP001238179"/>
    </source>
</evidence>
<dbReference type="EMBL" id="AP027080">
    <property type="protein sequence ID" value="BDU73697.1"/>
    <property type="molecule type" value="Genomic_DNA"/>
</dbReference>
<feature type="transmembrane region" description="Helical" evidence="10">
    <location>
        <begin position="62"/>
        <end position="80"/>
    </location>
</feature>
<sequence length="107" mass="10953">MTIGWLLLAVAVVLEIAWALSLKFIQQRPDPLLVVGSVLLALVNMALLSLSMRGIPAGTAYAVWTGLGAVGVAVGGILLFGEPAGFGRLFFLGVVLAGVVGLKLVGP</sequence>
<dbReference type="GO" id="GO:0022857">
    <property type="term" value="F:transmembrane transporter activity"/>
    <property type="evidence" value="ECO:0007669"/>
    <property type="project" value="InterPro"/>
</dbReference>
<name>A0AA48GTE4_9BACT</name>
<gene>
    <name evidence="11" type="ORF">METEAL_28710</name>
</gene>
<dbReference type="Pfam" id="PF00893">
    <property type="entry name" value="Multi_Drug_Res"/>
    <property type="match status" value="1"/>
</dbReference>
<evidence type="ECO:0000256" key="8">
    <source>
        <dbReference type="ARBA" id="ARBA00039168"/>
    </source>
</evidence>
<dbReference type="Proteomes" id="UP001238179">
    <property type="component" value="Chromosome"/>
</dbReference>
<evidence type="ECO:0000256" key="4">
    <source>
        <dbReference type="ARBA" id="ARBA00022692"/>
    </source>
</evidence>
<evidence type="ECO:0000256" key="9">
    <source>
        <dbReference type="RuleBase" id="RU003942"/>
    </source>
</evidence>
<evidence type="ECO:0000256" key="7">
    <source>
        <dbReference type="ARBA" id="ARBA00038151"/>
    </source>
</evidence>
<accession>A0AA48GTE4</accession>
<keyword evidence="3" id="KW-1003">Cell membrane</keyword>
<dbReference type="InterPro" id="IPR000390">
    <property type="entry name" value="Small_drug/metabolite_transptr"/>
</dbReference>
<dbReference type="FunFam" id="1.10.3730.20:FF:000001">
    <property type="entry name" value="Quaternary ammonium compound resistance transporter SugE"/>
    <property type="match status" value="1"/>
</dbReference>